<dbReference type="RefSeq" id="WP_244352257.1">
    <property type="nucleotide sequence ID" value="NZ_JAFIRA010000046.1"/>
</dbReference>
<keyword evidence="4" id="KW-1185">Reference proteome</keyword>
<feature type="compositionally biased region" description="Acidic residues" evidence="1">
    <location>
        <begin position="252"/>
        <end position="264"/>
    </location>
</feature>
<feature type="compositionally biased region" description="Acidic residues" evidence="1">
    <location>
        <begin position="209"/>
        <end position="237"/>
    </location>
</feature>
<name>A0ABT0CE61_THEVL</name>
<protein>
    <submittedName>
        <fullName evidence="3">PRC-barrel domain-containing protein</fullName>
    </submittedName>
</protein>
<evidence type="ECO:0000313" key="3">
    <source>
        <dbReference type="EMBL" id="MCJ2544071.1"/>
    </source>
</evidence>
<feature type="compositionally biased region" description="Basic and acidic residues" evidence="1">
    <location>
        <begin position="277"/>
        <end position="286"/>
    </location>
</feature>
<dbReference type="SUPFAM" id="SSF50346">
    <property type="entry name" value="PRC-barrel domain"/>
    <property type="match status" value="2"/>
</dbReference>
<evidence type="ECO:0000313" key="4">
    <source>
        <dbReference type="Proteomes" id="UP000830835"/>
    </source>
</evidence>
<dbReference type="InterPro" id="IPR011033">
    <property type="entry name" value="PRC_barrel-like_sf"/>
</dbReference>
<feature type="domain" description="PRC-barrel" evidence="2">
    <location>
        <begin position="96"/>
        <end position="170"/>
    </location>
</feature>
<sequence length="286" mass="31144">MTTGKESVALVRSEVRRRSQVLGTQVISQGNAARLGVVSEVWADLEAKQVLVLGVLEKAFASSPRLLELRQVTALGQDAVLVPSDEVFDNLDLDGLSRVVGSEVVTEEGIRLGKVKDFEFNSVSGLITGLVLSNLGLTFLPGFILSTYLLSTDEIVSVGGDRLIVEDGAETRLTQLAKGILETLGVGKPPWEAGSGPTPALPSAVDSPVVEEDYDEEYDEEYEAEEEDIYAEDEPEPEPVRPRRPEPVPEQPEWEQEYAEEDAPPEPTSESPATDAWEDKPEDPQT</sequence>
<dbReference type="InterPro" id="IPR027275">
    <property type="entry name" value="PRC-brl_dom"/>
</dbReference>
<dbReference type="EMBL" id="JAFIRA010000046">
    <property type="protein sequence ID" value="MCJ2544071.1"/>
    <property type="molecule type" value="Genomic_DNA"/>
</dbReference>
<feature type="domain" description="PRC-barrel" evidence="2">
    <location>
        <begin position="15"/>
        <end position="86"/>
    </location>
</feature>
<accession>A0ABT0CE61</accession>
<dbReference type="Gene3D" id="2.30.30.240">
    <property type="entry name" value="PRC-barrel domain"/>
    <property type="match status" value="1"/>
</dbReference>
<evidence type="ECO:0000256" key="1">
    <source>
        <dbReference type="SAM" id="MobiDB-lite"/>
    </source>
</evidence>
<evidence type="ECO:0000259" key="2">
    <source>
        <dbReference type="Pfam" id="PF05239"/>
    </source>
</evidence>
<dbReference type="Proteomes" id="UP000830835">
    <property type="component" value="Unassembled WGS sequence"/>
</dbReference>
<dbReference type="PANTHER" id="PTHR36740">
    <property type="entry name" value="PRC DOMAIN-CONTAINING PROTEIN"/>
    <property type="match status" value="1"/>
</dbReference>
<feature type="region of interest" description="Disordered" evidence="1">
    <location>
        <begin position="188"/>
        <end position="286"/>
    </location>
</feature>
<comment type="caution">
    <text evidence="3">The sequence shown here is derived from an EMBL/GenBank/DDBJ whole genome shotgun (WGS) entry which is preliminary data.</text>
</comment>
<gene>
    <name evidence="3" type="ORF">JX360_14355</name>
</gene>
<dbReference type="PANTHER" id="PTHR36740:SF1">
    <property type="entry name" value="PRC-BARREL DOMAIN-CONTAINING PROTEIN"/>
    <property type="match status" value="1"/>
</dbReference>
<dbReference type="Pfam" id="PF05239">
    <property type="entry name" value="PRC"/>
    <property type="match status" value="2"/>
</dbReference>
<organism evidence="3 4">
    <name type="scientific">Thermostichus vulcanus str. 'Rupite'</name>
    <dbReference type="NCBI Taxonomy" id="2813851"/>
    <lineage>
        <taxon>Bacteria</taxon>
        <taxon>Bacillati</taxon>
        <taxon>Cyanobacteriota</taxon>
        <taxon>Cyanophyceae</taxon>
        <taxon>Thermostichales</taxon>
        <taxon>Thermostichaceae</taxon>
        <taxon>Thermostichus</taxon>
    </lineage>
</organism>
<reference evidence="3" key="1">
    <citation type="submission" date="2021-02" db="EMBL/GenBank/DDBJ databases">
        <title>The CRISPR/cas machinery reduction and long-range gene transfer in the hot spring cyanobacterium Synechococcus.</title>
        <authorList>
            <person name="Dvorak P."/>
            <person name="Jahodarova E."/>
            <person name="Hasler P."/>
            <person name="Poulickova A."/>
        </authorList>
    </citation>
    <scope>NUCLEOTIDE SEQUENCE</scope>
    <source>
        <strain evidence="3">Rupite</strain>
    </source>
</reference>
<feature type="compositionally biased region" description="Basic and acidic residues" evidence="1">
    <location>
        <begin position="238"/>
        <end position="247"/>
    </location>
</feature>
<proteinExistence type="predicted"/>